<dbReference type="EMBL" id="GBRH01177789">
    <property type="protein sequence ID" value="JAE20107.1"/>
    <property type="molecule type" value="Transcribed_RNA"/>
</dbReference>
<organism evidence="2">
    <name type="scientific">Arundo donax</name>
    <name type="common">Giant reed</name>
    <name type="synonym">Donax arundinaceus</name>
    <dbReference type="NCBI Taxonomy" id="35708"/>
    <lineage>
        <taxon>Eukaryota</taxon>
        <taxon>Viridiplantae</taxon>
        <taxon>Streptophyta</taxon>
        <taxon>Embryophyta</taxon>
        <taxon>Tracheophyta</taxon>
        <taxon>Spermatophyta</taxon>
        <taxon>Magnoliopsida</taxon>
        <taxon>Liliopsida</taxon>
        <taxon>Poales</taxon>
        <taxon>Poaceae</taxon>
        <taxon>PACMAD clade</taxon>
        <taxon>Arundinoideae</taxon>
        <taxon>Arundineae</taxon>
        <taxon>Arundo</taxon>
    </lineage>
</organism>
<name>A0A0A9G6L9_ARUDO</name>
<reference evidence="2" key="1">
    <citation type="submission" date="2014-09" db="EMBL/GenBank/DDBJ databases">
        <authorList>
            <person name="Magalhaes I.L.F."/>
            <person name="Oliveira U."/>
            <person name="Santos F.R."/>
            <person name="Vidigal T.H.D.A."/>
            <person name="Brescovit A.D."/>
            <person name="Santos A.J."/>
        </authorList>
    </citation>
    <scope>NUCLEOTIDE SEQUENCE</scope>
    <source>
        <tissue evidence="2">Shoot tissue taken approximately 20 cm above the soil surface</tissue>
    </source>
</reference>
<dbReference type="AlphaFoldDB" id="A0A0A9G6L9"/>
<sequence>MDSRQSSRTTTSSTASEVAARRRASPNCLETSAEGTVMLARNAMSGVSSSGLSIVSSGSSALSATSTAAAPATCAFHVLSAK</sequence>
<evidence type="ECO:0000256" key="1">
    <source>
        <dbReference type="SAM" id="MobiDB-lite"/>
    </source>
</evidence>
<proteinExistence type="predicted"/>
<feature type="compositionally biased region" description="Low complexity" evidence="1">
    <location>
        <begin position="1"/>
        <end position="18"/>
    </location>
</feature>
<reference evidence="2" key="2">
    <citation type="journal article" date="2015" name="Data Brief">
        <title>Shoot transcriptome of the giant reed, Arundo donax.</title>
        <authorList>
            <person name="Barrero R.A."/>
            <person name="Guerrero F.D."/>
            <person name="Moolhuijzen P."/>
            <person name="Goolsby J.A."/>
            <person name="Tidwell J."/>
            <person name="Bellgard S.E."/>
            <person name="Bellgard M.I."/>
        </authorList>
    </citation>
    <scope>NUCLEOTIDE SEQUENCE</scope>
    <source>
        <tissue evidence="2">Shoot tissue taken approximately 20 cm above the soil surface</tissue>
    </source>
</reference>
<accession>A0A0A9G6L9</accession>
<feature type="region of interest" description="Disordered" evidence="1">
    <location>
        <begin position="1"/>
        <end position="29"/>
    </location>
</feature>
<evidence type="ECO:0000313" key="2">
    <source>
        <dbReference type="EMBL" id="JAE20107.1"/>
    </source>
</evidence>
<protein>
    <submittedName>
        <fullName evidence="2">Uncharacterized protein</fullName>
    </submittedName>
</protein>